<dbReference type="PRINTS" id="PR00081">
    <property type="entry name" value="GDHRDH"/>
</dbReference>
<sequence>MNLTNKNILITGGSLGIGKETAKLLIQKGANVIVTGRSEIRLIEAKEYSNAEYIVFDISKTDEIKNKAKKCIELFNGKVDVLINNAGIGVSSKIEDVEFSDFKKVFDVNVFGLSLLTKEIVLIMKSQKSGTIINIGSSASKKGYIGGSVYAASKFAVRALTQCWQTELRSFNIRVCQINPSEVTTAFNNPDRKERTDIKNKLSPREIAHSIASTLEMENKGFITELNIWATNPFDNITT</sequence>
<comment type="similarity">
    <text evidence="1">Belongs to the short-chain dehydrogenases/reductases (SDR) family.</text>
</comment>
<evidence type="ECO:0008006" key="4">
    <source>
        <dbReference type="Google" id="ProtNLM"/>
    </source>
</evidence>
<evidence type="ECO:0000256" key="1">
    <source>
        <dbReference type="ARBA" id="ARBA00006484"/>
    </source>
</evidence>
<dbReference type="PANTHER" id="PTHR44196">
    <property type="entry name" value="DEHYDROGENASE/REDUCTASE SDR FAMILY MEMBER 7B"/>
    <property type="match status" value="1"/>
</dbReference>
<dbReference type="InterPro" id="IPR036291">
    <property type="entry name" value="NAD(P)-bd_dom_sf"/>
</dbReference>
<evidence type="ECO:0000313" key="3">
    <source>
        <dbReference type="EMBL" id="SVC18231.1"/>
    </source>
</evidence>
<organism evidence="3">
    <name type="scientific">marine metagenome</name>
    <dbReference type="NCBI Taxonomy" id="408172"/>
    <lineage>
        <taxon>unclassified sequences</taxon>
        <taxon>metagenomes</taxon>
        <taxon>ecological metagenomes</taxon>
    </lineage>
</organism>
<accession>A0A382K6F5</accession>
<dbReference type="EMBL" id="UINC01077783">
    <property type="protein sequence ID" value="SVC18231.1"/>
    <property type="molecule type" value="Genomic_DNA"/>
</dbReference>
<evidence type="ECO:0000256" key="2">
    <source>
        <dbReference type="ARBA" id="ARBA00023002"/>
    </source>
</evidence>
<dbReference type="Pfam" id="PF00106">
    <property type="entry name" value="adh_short"/>
    <property type="match status" value="1"/>
</dbReference>
<dbReference type="CDD" id="cd05233">
    <property type="entry name" value="SDR_c"/>
    <property type="match status" value="1"/>
</dbReference>
<dbReference type="Gene3D" id="3.40.50.720">
    <property type="entry name" value="NAD(P)-binding Rossmann-like Domain"/>
    <property type="match status" value="1"/>
</dbReference>
<dbReference type="PROSITE" id="PS00061">
    <property type="entry name" value="ADH_SHORT"/>
    <property type="match status" value="1"/>
</dbReference>
<dbReference type="InterPro" id="IPR020904">
    <property type="entry name" value="Sc_DH/Rdtase_CS"/>
</dbReference>
<proteinExistence type="inferred from homology"/>
<dbReference type="SUPFAM" id="SSF51735">
    <property type="entry name" value="NAD(P)-binding Rossmann-fold domains"/>
    <property type="match status" value="1"/>
</dbReference>
<keyword evidence="2" id="KW-0560">Oxidoreductase</keyword>
<dbReference type="PANTHER" id="PTHR44196:SF1">
    <property type="entry name" value="DEHYDROGENASE_REDUCTASE SDR FAMILY MEMBER 7B"/>
    <property type="match status" value="1"/>
</dbReference>
<protein>
    <recommendedName>
        <fullName evidence="4">Short-chain dehydrogenase</fullName>
    </recommendedName>
</protein>
<dbReference type="PRINTS" id="PR00080">
    <property type="entry name" value="SDRFAMILY"/>
</dbReference>
<name>A0A382K6F5_9ZZZZ</name>
<gene>
    <name evidence="3" type="ORF">METZ01_LOCUS271085</name>
</gene>
<dbReference type="InterPro" id="IPR002347">
    <property type="entry name" value="SDR_fam"/>
</dbReference>
<dbReference type="GO" id="GO:0016491">
    <property type="term" value="F:oxidoreductase activity"/>
    <property type="evidence" value="ECO:0007669"/>
    <property type="project" value="UniProtKB-KW"/>
</dbReference>
<dbReference type="AlphaFoldDB" id="A0A382K6F5"/>
<reference evidence="3" key="1">
    <citation type="submission" date="2018-05" db="EMBL/GenBank/DDBJ databases">
        <authorList>
            <person name="Lanie J.A."/>
            <person name="Ng W.-L."/>
            <person name="Kazmierczak K.M."/>
            <person name="Andrzejewski T.M."/>
            <person name="Davidsen T.M."/>
            <person name="Wayne K.J."/>
            <person name="Tettelin H."/>
            <person name="Glass J.I."/>
            <person name="Rusch D."/>
            <person name="Podicherti R."/>
            <person name="Tsui H.-C.T."/>
            <person name="Winkler M.E."/>
        </authorList>
    </citation>
    <scope>NUCLEOTIDE SEQUENCE</scope>
</reference>
<dbReference type="GO" id="GO:0016020">
    <property type="term" value="C:membrane"/>
    <property type="evidence" value="ECO:0007669"/>
    <property type="project" value="TreeGrafter"/>
</dbReference>